<feature type="region of interest" description="Disordered" evidence="2">
    <location>
        <begin position="263"/>
        <end position="301"/>
    </location>
</feature>
<dbReference type="SUPFAM" id="SSF53067">
    <property type="entry name" value="Actin-like ATPase domain"/>
    <property type="match status" value="1"/>
</dbReference>
<feature type="compositionally biased region" description="Pro residues" evidence="2">
    <location>
        <begin position="281"/>
        <end position="295"/>
    </location>
</feature>
<dbReference type="Pfam" id="PF00480">
    <property type="entry name" value="ROK"/>
    <property type="match status" value="1"/>
</dbReference>
<evidence type="ECO:0000256" key="1">
    <source>
        <dbReference type="ARBA" id="ARBA00006479"/>
    </source>
</evidence>
<comment type="similarity">
    <text evidence="1">Belongs to the ROK (NagC/XylR) family.</text>
</comment>
<keyword evidence="4" id="KW-1185">Reference proteome</keyword>
<evidence type="ECO:0000313" key="3">
    <source>
        <dbReference type="EMBL" id="SED18253.1"/>
    </source>
</evidence>
<sequence>MRLVDAIRSKLSGLMSITDSALVSAALLRIRCPRIGPPRAAPGAGSGDLRGGDQPRGTRAAQWPGPVDRGPAGGASRRHGILQEVESRRSVRGRPPRVLTISPQAGTVVAVDVDTTASPVAIADLSRRLIAQDTVSVRIDAAPSTSGNASAGPGRGGQRRESDGPGRGRTGRGGNSPALHQDRERYRGGPRHRRRRYRGADGAAGDIGHTRAVSGGKVLCVCGSVGCVGAIASHCAVLRGLGIPESTDDDPLHGTRVLAQRVAEAWAGPRGARRGRRRPSVRPPGPGKSGTPPPRRTGRRG</sequence>
<feature type="region of interest" description="Disordered" evidence="2">
    <location>
        <begin position="36"/>
        <end position="98"/>
    </location>
</feature>
<dbReference type="EMBL" id="FNST01000002">
    <property type="protein sequence ID" value="SED18253.1"/>
    <property type="molecule type" value="Genomic_DNA"/>
</dbReference>
<name>A0A1H4YK34_STRMJ</name>
<dbReference type="InterPro" id="IPR043129">
    <property type="entry name" value="ATPase_NBD"/>
</dbReference>
<feature type="compositionally biased region" description="Basic residues" evidence="2">
    <location>
        <begin position="271"/>
        <end position="280"/>
    </location>
</feature>
<reference evidence="4" key="1">
    <citation type="submission" date="2016-10" db="EMBL/GenBank/DDBJ databases">
        <authorList>
            <person name="Varghese N."/>
            <person name="Submissions S."/>
        </authorList>
    </citation>
    <scope>NUCLEOTIDE SEQUENCE [LARGE SCALE GENOMIC DNA]</scope>
    <source>
        <strain evidence="4">DSM 40318</strain>
    </source>
</reference>
<dbReference type="Proteomes" id="UP000198609">
    <property type="component" value="Unassembled WGS sequence"/>
</dbReference>
<feature type="compositionally biased region" description="Basic residues" evidence="2">
    <location>
        <begin position="188"/>
        <end position="197"/>
    </location>
</feature>
<feature type="compositionally biased region" description="Low complexity" evidence="2">
    <location>
        <begin position="200"/>
        <end position="209"/>
    </location>
</feature>
<feature type="region of interest" description="Disordered" evidence="2">
    <location>
        <begin position="141"/>
        <end position="209"/>
    </location>
</feature>
<dbReference type="AlphaFoldDB" id="A0A1H4YK34"/>
<organism evidence="3 4">
    <name type="scientific">Streptomyces melanosporofaciens</name>
    <dbReference type="NCBI Taxonomy" id="67327"/>
    <lineage>
        <taxon>Bacteria</taxon>
        <taxon>Bacillati</taxon>
        <taxon>Actinomycetota</taxon>
        <taxon>Actinomycetes</taxon>
        <taxon>Kitasatosporales</taxon>
        <taxon>Streptomycetaceae</taxon>
        <taxon>Streptomyces</taxon>
        <taxon>Streptomyces violaceusniger group</taxon>
    </lineage>
</organism>
<evidence type="ECO:0000313" key="4">
    <source>
        <dbReference type="Proteomes" id="UP000198609"/>
    </source>
</evidence>
<accession>A0A1H4YK34</accession>
<dbReference type="InterPro" id="IPR000600">
    <property type="entry name" value="ROK"/>
</dbReference>
<proteinExistence type="inferred from homology"/>
<dbReference type="Gene3D" id="3.30.420.40">
    <property type="match status" value="1"/>
</dbReference>
<gene>
    <name evidence="3" type="ORF">SAMN04490356_7311</name>
</gene>
<evidence type="ECO:0000256" key="2">
    <source>
        <dbReference type="SAM" id="MobiDB-lite"/>
    </source>
</evidence>
<protein>
    <submittedName>
        <fullName evidence="3">ROK family protein</fullName>
    </submittedName>
</protein>